<feature type="region of interest" description="Disordered" evidence="1">
    <location>
        <begin position="179"/>
        <end position="199"/>
    </location>
</feature>
<dbReference type="OrthoDB" id="113426at2"/>
<dbReference type="EMBL" id="SHKW01000007">
    <property type="protein sequence ID" value="RZU29738.1"/>
    <property type="molecule type" value="Genomic_DNA"/>
</dbReference>
<organism evidence="2 3">
    <name type="scientific">Edaphobacter modestus</name>
    <dbReference type="NCBI Taxonomy" id="388466"/>
    <lineage>
        <taxon>Bacteria</taxon>
        <taxon>Pseudomonadati</taxon>
        <taxon>Acidobacteriota</taxon>
        <taxon>Terriglobia</taxon>
        <taxon>Terriglobales</taxon>
        <taxon>Acidobacteriaceae</taxon>
        <taxon>Edaphobacter</taxon>
    </lineage>
</organism>
<sequence length="199" mass="22546">MPRPISWLARLHEIRRAVALSVRSHYERKDIESLFHVQPRTAQLLLEMLPTTAIGRSRLVERQVLADFLDRIHKADDPSAELDLIRAQGGGVSRKKFRTLVRRDVEPIQVDSLPANIEFIPGQMSVSFRTIEDLAQSMYSLARAIETDGDELARRYEVQEIADDGRPNRSEIEAMLQELSNLEATRSRGATPLPHPTAS</sequence>
<dbReference type="RefSeq" id="WP_130425042.1">
    <property type="nucleotide sequence ID" value="NZ_SHKW01000007.1"/>
</dbReference>
<evidence type="ECO:0000256" key="1">
    <source>
        <dbReference type="SAM" id="MobiDB-lite"/>
    </source>
</evidence>
<keyword evidence="3" id="KW-1185">Reference proteome</keyword>
<dbReference type="Proteomes" id="UP000292958">
    <property type="component" value="Unassembled WGS sequence"/>
</dbReference>
<protein>
    <submittedName>
        <fullName evidence="2">Uncharacterized protein</fullName>
    </submittedName>
</protein>
<gene>
    <name evidence="2" type="ORF">BDD14_6353</name>
</gene>
<proteinExistence type="predicted"/>
<name>A0A4Q7XZX4_9BACT</name>
<dbReference type="AlphaFoldDB" id="A0A4Q7XZX4"/>
<evidence type="ECO:0000313" key="2">
    <source>
        <dbReference type="EMBL" id="RZU29738.1"/>
    </source>
</evidence>
<reference evidence="2 3" key="1">
    <citation type="submission" date="2019-02" db="EMBL/GenBank/DDBJ databases">
        <title>Genomic Encyclopedia of Archaeal and Bacterial Type Strains, Phase II (KMG-II): from individual species to whole genera.</title>
        <authorList>
            <person name="Goeker M."/>
        </authorList>
    </citation>
    <scope>NUCLEOTIDE SEQUENCE [LARGE SCALE GENOMIC DNA]</scope>
    <source>
        <strain evidence="2 3">DSM 18101</strain>
    </source>
</reference>
<evidence type="ECO:0000313" key="3">
    <source>
        <dbReference type="Proteomes" id="UP000292958"/>
    </source>
</evidence>
<accession>A0A4Q7XZX4</accession>
<comment type="caution">
    <text evidence="2">The sequence shown here is derived from an EMBL/GenBank/DDBJ whole genome shotgun (WGS) entry which is preliminary data.</text>
</comment>